<evidence type="ECO:0000259" key="4">
    <source>
        <dbReference type="Pfam" id="PF13962"/>
    </source>
</evidence>
<organism evidence="5 6">
    <name type="scientific">Morella rubra</name>
    <name type="common">Chinese bayberry</name>
    <dbReference type="NCBI Taxonomy" id="262757"/>
    <lineage>
        <taxon>Eukaryota</taxon>
        <taxon>Viridiplantae</taxon>
        <taxon>Streptophyta</taxon>
        <taxon>Embryophyta</taxon>
        <taxon>Tracheophyta</taxon>
        <taxon>Spermatophyta</taxon>
        <taxon>Magnoliopsida</taxon>
        <taxon>eudicotyledons</taxon>
        <taxon>Gunneridae</taxon>
        <taxon>Pentapetalae</taxon>
        <taxon>rosids</taxon>
        <taxon>fabids</taxon>
        <taxon>Fagales</taxon>
        <taxon>Myricaceae</taxon>
        <taxon>Morella</taxon>
    </lineage>
</organism>
<keyword evidence="3" id="KW-0812">Transmembrane</keyword>
<dbReference type="OrthoDB" id="20727at2759"/>
<dbReference type="PROSITE" id="PS50088">
    <property type="entry name" value="ANK_REPEAT"/>
    <property type="match status" value="2"/>
</dbReference>
<dbReference type="AlphaFoldDB" id="A0A6A1UT93"/>
<gene>
    <name evidence="5" type="ORF">CJ030_MR8G027895</name>
</gene>
<comment type="caution">
    <text evidence="5">The sequence shown here is derived from an EMBL/GenBank/DDBJ whole genome shotgun (WGS) entry which is preliminary data.</text>
</comment>
<evidence type="ECO:0000256" key="1">
    <source>
        <dbReference type="PROSITE-ProRule" id="PRU00023"/>
    </source>
</evidence>
<feature type="transmembrane region" description="Helical" evidence="3">
    <location>
        <begin position="745"/>
        <end position="771"/>
    </location>
</feature>
<feature type="domain" description="PGG" evidence="4">
    <location>
        <begin position="621"/>
        <end position="732"/>
    </location>
</feature>
<feature type="compositionally biased region" description="Basic and acidic residues" evidence="2">
    <location>
        <begin position="241"/>
        <end position="252"/>
    </location>
</feature>
<name>A0A6A1UT93_9ROSI</name>
<keyword evidence="3" id="KW-0472">Membrane</keyword>
<keyword evidence="6" id="KW-1185">Reference proteome</keyword>
<dbReference type="InterPro" id="IPR002110">
    <property type="entry name" value="Ankyrin_rpt"/>
</dbReference>
<feature type="repeat" description="ANK" evidence="1">
    <location>
        <begin position="84"/>
        <end position="104"/>
    </location>
</feature>
<sequence length="785" mass="87596">MATALEEIETIKKNLIENAMKGRWDKIVKIYKSKPAAYKTKITKAGDTALHFAVSDGQVKIVEELIAQMKTSADLPDLQIANEQGNTPLHVAATMGNVAMCKVIAHLHPSLVGDQNAEGETPFFLAAFYGRKDAFLCLHRFCRSQNLDGYEYARRKNGDTILHSAISGEYFDLAYYIMQLYGGLVYSINEQGFSPLHILAGKPTAFKSGSRLRRYEQIIYSCLIVPKLKMPVENHEEEESDHQPTRPKKDQIRNYPQNYSTCIDFFLVFWRLVRGGTERKENGGQIDAEDPEKQKGRHQEWLPANYDTCHAFGKLGYKAILIFLGLGFATTKKIQEKKRKHTWALQVMNELLEDISAHEYAGNVGLVPKKGTSDDPEETVPYGIEDSGSIVKKAFMGDDLNPHQTADSVEIMEPSVAGKDRTLETAKTTIAITSMNGVASVMEKMPDIFPVVVQSQGKKDIMLSVEVEKDKQPEGAKAETPILIAAKNGVTEIVEKVLERFPVAIHDTNVDEKNAVLLAVENRQPHVYQLLREKIVTKDSVFRKVDNEGNSALHLAAKFGDSKPWRIPGEALQMQWELKWYEFVKDSMPFHFFPHFNKQGKTSKDVFTETHKELVKSGGGWLTNTSESCSVVAALIATVAFATSTTVPGGVNQDSGIPILERQPAFNAFAISSLVALCFSVTAVVMFLAILTSRFQPKDFGTNLPWKLLIGLTSLFVSIAGILISFCTGNFFVLKEKLKYWAFPVYAVACLPVSFFAMAQFSLYVDLLWAIMTKVPQRSYKAAPI</sequence>
<evidence type="ECO:0000313" key="6">
    <source>
        <dbReference type="Proteomes" id="UP000516437"/>
    </source>
</evidence>
<dbReference type="InterPro" id="IPR026961">
    <property type="entry name" value="PGG_dom"/>
</dbReference>
<dbReference type="Pfam" id="PF12796">
    <property type="entry name" value="Ank_2"/>
    <property type="match status" value="2"/>
</dbReference>
<feature type="transmembrane region" description="Helical" evidence="3">
    <location>
        <begin position="668"/>
        <end position="692"/>
    </location>
</feature>
<dbReference type="Gene3D" id="1.25.40.20">
    <property type="entry name" value="Ankyrin repeat-containing domain"/>
    <property type="match status" value="2"/>
</dbReference>
<reference evidence="5 6" key="1">
    <citation type="journal article" date="2019" name="Plant Biotechnol. J.">
        <title>The red bayberry genome and genetic basis of sex determination.</title>
        <authorList>
            <person name="Jia H.M."/>
            <person name="Jia H.J."/>
            <person name="Cai Q.L."/>
            <person name="Wang Y."/>
            <person name="Zhao H.B."/>
            <person name="Yang W.F."/>
            <person name="Wang G.Y."/>
            <person name="Li Y.H."/>
            <person name="Zhan D.L."/>
            <person name="Shen Y.T."/>
            <person name="Niu Q.F."/>
            <person name="Chang L."/>
            <person name="Qiu J."/>
            <person name="Zhao L."/>
            <person name="Xie H.B."/>
            <person name="Fu W.Y."/>
            <person name="Jin J."/>
            <person name="Li X.W."/>
            <person name="Jiao Y."/>
            <person name="Zhou C.C."/>
            <person name="Tu T."/>
            <person name="Chai C.Y."/>
            <person name="Gao J.L."/>
            <person name="Fan L.J."/>
            <person name="van de Weg E."/>
            <person name="Wang J.Y."/>
            <person name="Gao Z.S."/>
        </authorList>
    </citation>
    <scope>NUCLEOTIDE SEQUENCE [LARGE SCALE GENOMIC DNA]</scope>
    <source>
        <tissue evidence="5">Leaves</tissue>
    </source>
</reference>
<keyword evidence="3" id="KW-1133">Transmembrane helix</keyword>
<dbReference type="SMART" id="SM00248">
    <property type="entry name" value="ANK"/>
    <property type="match status" value="6"/>
</dbReference>
<evidence type="ECO:0000256" key="3">
    <source>
        <dbReference type="SAM" id="Phobius"/>
    </source>
</evidence>
<feature type="repeat" description="ANK" evidence="1">
    <location>
        <begin position="45"/>
        <end position="66"/>
    </location>
</feature>
<dbReference type="InterPro" id="IPR036770">
    <property type="entry name" value="Ankyrin_rpt-contain_sf"/>
</dbReference>
<protein>
    <submittedName>
        <fullName evidence="5">Ankyrin-2</fullName>
    </submittedName>
</protein>
<evidence type="ECO:0000256" key="2">
    <source>
        <dbReference type="SAM" id="MobiDB-lite"/>
    </source>
</evidence>
<dbReference type="Proteomes" id="UP000516437">
    <property type="component" value="Chromosome 8"/>
</dbReference>
<evidence type="ECO:0000313" key="5">
    <source>
        <dbReference type="EMBL" id="KAB1203356.1"/>
    </source>
</evidence>
<feature type="region of interest" description="Disordered" evidence="2">
    <location>
        <begin position="233"/>
        <end position="253"/>
    </location>
</feature>
<keyword evidence="1" id="KW-0040">ANK repeat</keyword>
<dbReference type="PROSITE" id="PS50297">
    <property type="entry name" value="ANK_REP_REGION"/>
    <property type="match status" value="2"/>
</dbReference>
<dbReference type="GO" id="GO:0016020">
    <property type="term" value="C:membrane"/>
    <property type="evidence" value="ECO:0007669"/>
    <property type="project" value="TreeGrafter"/>
</dbReference>
<accession>A0A6A1UT93</accession>
<dbReference type="PANTHER" id="PTHR24177:SF103">
    <property type="entry name" value="PGG DOMAIN-CONTAINING PROTEIN"/>
    <property type="match status" value="1"/>
</dbReference>
<proteinExistence type="predicted"/>
<feature type="transmembrane region" description="Helical" evidence="3">
    <location>
        <begin position="704"/>
        <end position="733"/>
    </location>
</feature>
<dbReference type="EMBL" id="RXIC02000026">
    <property type="protein sequence ID" value="KAB1203356.1"/>
    <property type="molecule type" value="Genomic_DNA"/>
</dbReference>
<dbReference type="PANTHER" id="PTHR24177">
    <property type="entry name" value="CASKIN"/>
    <property type="match status" value="1"/>
</dbReference>
<dbReference type="Pfam" id="PF13962">
    <property type="entry name" value="PGG"/>
    <property type="match status" value="1"/>
</dbReference>
<dbReference type="SUPFAM" id="SSF48403">
    <property type="entry name" value="Ankyrin repeat"/>
    <property type="match status" value="1"/>
</dbReference>